<sequence>MLTKQTPPPGEIVVFGSSCTVYRDPQTLNKEQIESVQQLYLQDEVDETEEESKETEPSSTDENSTTTSDSATSRMTGQGDNAGDATGRDKRWPADDTSAESTENAVGSEKEPTVGGRQAGEAASGNRRSKRRSKKKKDWTRERPVTRSVGRKSGGDAVARDVQEESGPDVVNSVVEPDHRNYREAVRSRRKVTWLKTIAEELQPLERN</sequence>
<dbReference type="EMBL" id="RCML01000006">
    <property type="protein sequence ID" value="KAG2999860.1"/>
    <property type="molecule type" value="Genomic_DNA"/>
</dbReference>
<reference evidence="2" key="1">
    <citation type="submission" date="2018-10" db="EMBL/GenBank/DDBJ databases">
        <title>Effector identification in a new, highly contiguous assembly of the strawberry crown rot pathogen Phytophthora cactorum.</title>
        <authorList>
            <person name="Armitage A.D."/>
            <person name="Nellist C.F."/>
            <person name="Bates H."/>
            <person name="Vickerstaff R.J."/>
            <person name="Harrison R.J."/>
        </authorList>
    </citation>
    <scope>NUCLEOTIDE SEQUENCE</scope>
    <source>
        <strain evidence="2">P415</strain>
    </source>
</reference>
<protein>
    <submittedName>
        <fullName evidence="2">Uncharacterized protein</fullName>
    </submittedName>
</protein>
<feature type="compositionally biased region" description="Basic residues" evidence="1">
    <location>
        <begin position="127"/>
        <end position="138"/>
    </location>
</feature>
<dbReference type="AlphaFoldDB" id="A0A8T1GVB3"/>
<proteinExistence type="predicted"/>
<evidence type="ECO:0000313" key="2">
    <source>
        <dbReference type="EMBL" id="KAG2999860.1"/>
    </source>
</evidence>
<feature type="compositionally biased region" description="Acidic residues" evidence="1">
    <location>
        <begin position="43"/>
        <end position="53"/>
    </location>
</feature>
<organism evidence="2 3">
    <name type="scientific">Phytophthora cactorum</name>
    <dbReference type="NCBI Taxonomy" id="29920"/>
    <lineage>
        <taxon>Eukaryota</taxon>
        <taxon>Sar</taxon>
        <taxon>Stramenopiles</taxon>
        <taxon>Oomycota</taxon>
        <taxon>Peronosporomycetes</taxon>
        <taxon>Peronosporales</taxon>
        <taxon>Peronosporaceae</taxon>
        <taxon>Phytophthora</taxon>
    </lineage>
</organism>
<feature type="compositionally biased region" description="Low complexity" evidence="1">
    <location>
        <begin position="57"/>
        <end position="73"/>
    </location>
</feature>
<dbReference type="Proteomes" id="UP000697107">
    <property type="component" value="Unassembled WGS sequence"/>
</dbReference>
<name>A0A8T1GVB3_9STRA</name>
<dbReference type="VEuPathDB" id="FungiDB:PC110_g2884"/>
<gene>
    <name evidence="2" type="ORF">PC118_g632</name>
</gene>
<comment type="caution">
    <text evidence="2">The sequence shown here is derived from an EMBL/GenBank/DDBJ whole genome shotgun (WGS) entry which is preliminary data.</text>
</comment>
<evidence type="ECO:0000256" key="1">
    <source>
        <dbReference type="SAM" id="MobiDB-lite"/>
    </source>
</evidence>
<accession>A0A8T1GVB3</accession>
<feature type="region of interest" description="Disordered" evidence="1">
    <location>
        <begin position="37"/>
        <end position="173"/>
    </location>
</feature>
<evidence type="ECO:0000313" key="3">
    <source>
        <dbReference type="Proteomes" id="UP000697107"/>
    </source>
</evidence>